<evidence type="ECO:0000313" key="2">
    <source>
        <dbReference type="Proteomes" id="UP000886725"/>
    </source>
</evidence>
<dbReference type="Proteomes" id="UP000886725">
    <property type="component" value="Unassembled WGS sequence"/>
</dbReference>
<organism evidence="1 2">
    <name type="scientific">Candidatus Faecenecus gallistercoris</name>
    <dbReference type="NCBI Taxonomy" id="2840793"/>
    <lineage>
        <taxon>Bacteria</taxon>
        <taxon>Bacillati</taxon>
        <taxon>Bacillota</taxon>
        <taxon>Bacillota incertae sedis</taxon>
        <taxon>Candidatus Faecenecus</taxon>
    </lineage>
</organism>
<accession>A0A9D1CKZ9</accession>
<dbReference type="EMBL" id="DVFU01000021">
    <property type="protein sequence ID" value="HIQ64264.1"/>
    <property type="molecule type" value="Genomic_DNA"/>
</dbReference>
<reference evidence="1" key="2">
    <citation type="journal article" date="2021" name="PeerJ">
        <title>Extensive microbial diversity within the chicken gut microbiome revealed by metagenomics and culture.</title>
        <authorList>
            <person name="Gilroy R."/>
            <person name="Ravi A."/>
            <person name="Getino M."/>
            <person name="Pursley I."/>
            <person name="Horton D.L."/>
            <person name="Alikhan N.F."/>
            <person name="Baker D."/>
            <person name="Gharbi K."/>
            <person name="Hall N."/>
            <person name="Watson M."/>
            <person name="Adriaenssens E.M."/>
            <person name="Foster-Nyarko E."/>
            <person name="Jarju S."/>
            <person name="Secka A."/>
            <person name="Antonio M."/>
            <person name="Oren A."/>
            <person name="Chaudhuri R.R."/>
            <person name="La Ragione R."/>
            <person name="Hildebrand F."/>
            <person name="Pallen M.J."/>
        </authorList>
    </citation>
    <scope>NUCLEOTIDE SEQUENCE</scope>
    <source>
        <strain evidence="1">CHK165-10780</strain>
    </source>
</reference>
<sequence length="113" mass="12980">MYVDPSVSLFKREDNKVATHLLSKWILPQCIGTTFSFNSSVWQKSSRQDGYLIGTLSNRPTTNRKMMKTIIQHVKPNLSKMSNLYVSSVSSQMMDELQDSVCLTNQKTRKFVK</sequence>
<protein>
    <submittedName>
        <fullName evidence="1">Uncharacterized protein</fullName>
    </submittedName>
</protein>
<comment type="caution">
    <text evidence="1">The sequence shown here is derived from an EMBL/GenBank/DDBJ whole genome shotgun (WGS) entry which is preliminary data.</text>
</comment>
<gene>
    <name evidence="1" type="ORF">IAC85_00835</name>
</gene>
<dbReference type="AlphaFoldDB" id="A0A9D1CKZ9"/>
<name>A0A9D1CKZ9_9FIRM</name>
<reference evidence="1" key="1">
    <citation type="submission" date="2020-10" db="EMBL/GenBank/DDBJ databases">
        <authorList>
            <person name="Gilroy R."/>
        </authorList>
    </citation>
    <scope>NUCLEOTIDE SEQUENCE</scope>
    <source>
        <strain evidence="1">CHK165-10780</strain>
    </source>
</reference>
<proteinExistence type="predicted"/>
<evidence type="ECO:0000313" key="1">
    <source>
        <dbReference type="EMBL" id="HIQ64264.1"/>
    </source>
</evidence>